<dbReference type="GO" id="GO:0004170">
    <property type="term" value="F:dUTP diphosphatase activity"/>
    <property type="evidence" value="ECO:0007669"/>
    <property type="project" value="UniProtKB-UniRule"/>
</dbReference>
<evidence type="ECO:0000313" key="4">
    <source>
        <dbReference type="EMBL" id="SFM76836.1"/>
    </source>
</evidence>
<dbReference type="InterPro" id="IPR023537">
    <property type="entry name" value="dUTPase_archaeal"/>
</dbReference>
<evidence type="ECO:0000256" key="1">
    <source>
        <dbReference type="ARBA" id="ARBA00022801"/>
    </source>
</evidence>
<keyword evidence="1 3" id="KW-0378">Hydrolase</keyword>
<dbReference type="SUPFAM" id="SSF51283">
    <property type="entry name" value="dUTPase-like"/>
    <property type="match status" value="1"/>
</dbReference>
<protein>
    <recommendedName>
        <fullName evidence="3">Probable deoxyuridine 5'-triphosphate nucleotidohydrolase</fullName>
        <shortName evidence="3">dUTPase</shortName>
        <ecNumber evidence="3">3.6.1.23</ecNumber>
    </recommendedName>
    <alternativeName>
        <fullName evidence="3">dUTP pyrophosphatase</fullName>
    </alternativeName>
</protein>
<keyword evidence="2 3" id="KW-0546">Nucleotide metabolism</keyword>
<dbReference type="Gene3D" id="2.70.40.10">
    <property type="match status" value="1"/>
</dbReference>
<comment type="catalytic activity">
    <reaction evidence="3">
        <text>dUTP + H2O = dUMP + diphosphate + H(+)</text>
        <dbReference type="Rhea" id="RHEA:10248"/>
        <dbReference type="ChEBI" id="CHEBI:15377"/>
        <dbReference type="ChEBI" id="CHEBI:15378"/>
        <dbReference type="ChEBI" id="CHEBI:33019"/>
        <dbReference type="ChEBI" id="CHEBI:61555"/>
        <dbReference type="ChEBI" id="CHEBI:246422"/>
        <dbReference type="EC" id="3.6.1.23"/>
    </reaction>
</comment>
<gene>
    <name evidence="3" type="primary">dut</name>
    <name evidence="4" type="ORF">SAMN04488696_2297</name>
</gene>
<evidence type="ECO:0000313" key="5">
    <source>
        <dbReference type="Proteomes" id="UP000198535"/>
    </source>
</evidence>
<dbReference type="GO" id="GO:0008829">
    <property type="term" value="F:dCTP deaminase activity"/>
    <property type="evidence" value="ECO:0007669"/>
    <property type="project" value="InterPro"/>
</dbReference>
<dbReference type="UniPathway" id="UPA00610">
    <property type="reaction ID" value="UER00666"/>
</dbReference>
<dbReference type="EC" id="3.6.1.23" evidence="3"/>
<keyword evidence="5" id="KW-1185">Reference proteome</keyword>
<dbReference type="PANTHER" id="PTHR42680">
    <property type="entry name" value="DCTP DEAMINASE"/>
    <property type="match status" value="1"/>
</dbReference>
<dbReference type="Proteomes" id="UP000198535">
    <property type="component" value="Unassembled WGS sequence"/>
</dbReference>
<dbReference type="STRING" id="487685.SAMN04488696_2297"/>
<evidence type="ECO:0000256" key="3">
    <source>
        <dbReference type="HAMAP-Rule" id="MF_00635"/>
    </source>
</evidence>
<dbReference type="GO" id="GO:0006229">
    <property type="term" value="P:dUTP biosynthetic process"/>
    <property type="evidence" value="ECO:0007669"/>
    <property type="project" value="InterPro"/>
</dbReference>
<dbReference type="InterPro" id="IPR036157">
    <property type="entry name" value="dUTPase-like_sf"/>
</dbReference>
<accession>A0A1I4TJF3</accession>
<comment type="similarity">
    <text evidence="3">Belongs to the dCTP deaminase family. Archaeal dUTPase subfamily.</text>
</comment>
<dbReference type="InterPro" id="IPR011962">
    <property type="entry name" value="dCTP_deaminase"/>
</dbReference>
<dbReference type="InterPro" id="IPR033704">
    <property type="entry name" value="dUTPase_trimeric"/>
</dbReference>
<name>A0A1I4TJF3_9EURY</name>
<dbReference type="AlphaFoldDB" id="A0A1I4TJF3"/>
<reference evidence="5" key="1">
    <citation type="submission" date="2016-10" db="EMBL/GenBank/DDBJ databases">
        <authorList>
            <person name="Varghese N."/>
            <person name="Submissions S."/>
        </authorList>
    </citation>
    <scope>NUCLEOTIDE SEQUENCE [LARGE SCALE GENOMIC DNA]</scope>
    <source>
        <strain evidence="5">Mob M</strain>
    </source>
</reference>
<dbReference type="Pfam" id="PF22769">
    <property type="entry name" value="DCD"/>
    <property type="match status" value="1"/>
</dbReference>
<dbReference type="CDD" id="cd07557">
    <property type="entry name" value="trimeric_dUTPase"/>
    <property type="match status" value="1"/>
</dbReference>
<dbReference type="EMBL" id="FOUJ01000005">
    <property type="protein sequence ID" value="SFM76836.1"/>
    <property type="molecule type" value="Genomic_DNA"/>
</dbReference>
<evidence type="ECO:0000256" key="2">
    <source>
        <dbReference type="ARBA" id="ARBA00023080"/>
    </source>
</evidence>
<dbReference type="NCBIfam" id="NF002598">
    <property type="entry name" value="PRK02253.1"/>
    <property type="match status" value="1"/>
</dbReference>
<dbReference type="PANTHER" id="PTHR42680:SF1">
    <property type="entry name" value="DEOXYURIDINE 5'-TRIPHOSPHATE NUCLEOTIDOHYDROLASE"/>
    <property type="match status" value="1"/>
</dbReference>
<comment type="function">
    <text evidence="3">This enzyme is involved in nucleotide metabolism: it produces dUMP, the immediate precursor of thymidine nucleotides and it decreases the intracellular concentration of dUTP so that uracil cannot be incorporated into DNA.</text>
</comment>
<dbReference type="GO" id="GO:0006226">
    <property type="term" value="P:dUMP biosynthetic process"/>
    <property type="evidence" value="ECO:0007669"/>
    <property type="project" value="UniProtKB-UniRule"/>
</dbReference>
<organism evidence="4 5">
    <name type="scientific">Methanolobus profundi</name>
    <dbReference type="NCBI Taxonomy" id="487685"/>
    <lineage>
        <taxon>Archaea</taxon>
        <taxon>Methanobacteriati</taxon>
        <taxon>Methanobacteriota</taxon>
        <taxon>Stenosarchaea group</taxon>
        <taxon>Methanomicrobia</taxon>
        <taxon>Methanosarcinales</taxon>
        <taxon>Methanosarcinaceae</taxon>
        <taxon>Methanolobus</taxon>
    </lineage>
</organism>
<sequence length="193" mass="21771">MLTLASGIYCMPNKYIRSERPTTMTLLSRNELKALINSETPLVENTIDTETQLQPNSVELTLKGIEMYDSAGAVDFDNSERETPSTEPIEFDDNGWAHLDQGVYKITFNEIVNIPLDLAAIARPRSTLLRCGANIGTAVWDSGYRGRSESMLVVHNPHGFRLKKDARVMQLLFFDLHSELTEGYCGKYQHENL</sequence>
<dbReference type="HAMAP" id="MF_00635">
    <property type="entry name" value="dUTPase_arch"/>
    <property type="match status" value="1"/>
</dbReference>
<comment type="pathway">
    <text evidence="3">Pyrimidine metabolism; dUMP biosynthesis; dUMP from dCTP (dUTP route): step 2/2.</text>
</comment>
<proteinExistence type="inferred from homology"/>